<name>A0A9P9FDW4_9HYPO</name>
<feature type="domain" description="Zn(2)-C6 fungal-type" evidence="3">
    <location>
        <begin position="5"/>
        <end position="35"/>
    </location>
</feature>
<sequence length="576" mass="64325">MTKRACDACRQRKIKCDQLSPTCSPCGLASLLCTYDVPRRKRGPKPRDRPCDMNTSIEVEMGITGFDECQTQGGPSFPSSPLSSPLSSRLSSLPPLAHGVHRMVGLESGIVNTAQPIVYYHEILSSLAKKGLTPEESVKSCINLYLEYVFPLIPVVCESILRSHASLKLPPFMDKAFSPLSPLVPDMVHSVRTYSLTAALCALIAHIKPCGDHPRDDTLAALFLTSSQATLHPYSAYDISYPNSTSLSIRIFQSSCYQMMGNACLARHVMGEAVQLAQQMRLYDERSYDGMDPIEAKLCRNAFWYLYSADRSASLLKERTLPLGEFRLQGLFTTVFCHSEAPSLLDLCRPENDGRFEELLLAGFRIGHEVWKLGFGVLFDLDLFFAASSRTGNGAEICHTQRKSLTEAYLRFVSVLDDLPDHLASPTAIRDADDERTRHKSRAFWIQKTNITLTYHYLRMSILNRFISAKIPQLLGVNDDPTSVAWRKVEIARELLNLVTSLPLEALQANGEPCAEKLRYVCVTLLEVMQEQEMAQVVERARAHFVLLLDYLSKLNSRVSDKLAASMTRMGTIIAA</sequence>
<dbReference type="CDD" id="cd12148">
    <property type="entry name" value="fungal_TF_MHR"/>
    <property type="match status" value="1"/>
</dbReference>
<reference evidence="4" key="1">
    <citation type="journal article" date="2021" name="Nat. Commun.">
        <title>Genetic determinants of endophytism in the Arabidopsis root mycobiome.</title>
        <authorList>
            <person name="Mesny F."/>
            <person name="Miyauchi S."/>
            <person name="Thiergart T."/>
            <person name="Pickel B."/>
            <person name="Atanasova L."/>
            <person name="Karlsson M."/>
            <person name="Huettel B."/>
            <person name="Barry K.W."/>
            <person name="Haridas S."/>
            <person name="Chen C."/>
            <person name="Bauer D."/>
            <person name="Andreopoulos W."/>
            <person name="Pangilinan J."/>
            <person name="LaButti K."/>
            <person name="Riley R."/>
            <person name="Lipzen A."/>
            <person name="Clum A."/>
            <person name="Drula E."/>
            <person name="Henrissat B."/>
            <person name="Kohler A."/>
            <person name="Grigoriev I.V."/>
            <person name="Martin F.M."/>
            <person name="Hacquard S."/>
        </authorList>
    </citation>
    <scope>NUCLEOTIDE SEQUENCE</scope>
    <source>
        <strain evidence="4">MPI-CAGE-AT-0021</strain>
    </source>
</reference>
<dbReference type="InterPro" id="IPR001138">
    <property type="entry name" value="Zn2Cys6_DnaBD"/>
</dbReference>
<dbReference type="InterPro" id="IPR007219">
    <property type="entry name" value="XnlR_reg_dom"/>
</dbReference>
<dbReference type="Gene3D" id="4.10.240.10">
    <property type="entry name" value="Zn(2)-C6 fungal-type DNA-binding domain"/>
    <property type="match status" value="1"/>
</dbReference>
<dbReference type="SMART" id="SM00066">
    <property type="entry name" value="GAL4"/>
    <property type="match status" value="1"/>
</dbReference>
<evidence type="ECO:0000256" key="1">
    <source>
        <dbReference type="ARBA" id="ARBA00022723"/>
    </source>
</evidence>
<dbReference type="Proteomes" id="UP000717696">
    <property type="component" value="Unassembled WGS sequence"/>
</dbReference>
<proteinExistence type="predicted"/>
<dbReference type="CDD" id="cd00067">
    <property type="entry name" value="GAL4"/>
    <property type="match status" value="1"/>
</dbReference>
<dbReference type="PANTHER" id="PTHR31668">
    <property type="entry name" value="GLUCOSE TRANSPORT TRANSCRIPTION REGULATOR RGT1-RELATED-RELATED"/>
    <property type="match status" value="1"/>
</dbReference>
<dbReference type="AlphaFoldDB" id="A0A9P9FDW4"/>
<dbReference type="PROSITE" id="PS00463">
    <property type="entry name" value="ZN2_CY6_FUNGAL_1"/>
    <property type="match status" value="1"/>
</dbReference>
<dbReference type="InterPro" id="IPR050797">
    <property type="entry name" value="Carb_Metab_Trans_Reg"/>
</dbReference>
<evidence type="ECO:0000256" key="2">
    <source>
        <dbReference type="ARBA" id="ARBA00023242"/>
    </source>
</evidence>
<keyword evidence="1" id="KW-0479">Metal-binding</keyword>
<accession>A0A9P9FDW4</accession>
<dbReference type="PROSITE" id="PS50048">
    <property type="entry name" value="ZN2_CY6_FUNGAL_2"/>
    <property type="match status" value="1"/>
</dbReference>
<keyword evidence="5" id="KW-1185">Reference proteome</keyword>
<dbReference type="Pfam" id="PF00172">
    <property type="entry name" value="Zn_clus"/>
    <property type="match status" value="1"/>
</dbReference>
<evidence type="ECO:0000313" key="4">
    <source>
        <dbReference type="EMBL" id="KAH7159718.1"/>
    </source>
</evidence>
<protein>
    <recommendedName>
        <fullName evidence="3">Zn(2)-C6 fungal-type domain-containing protein</fullName>
    </recommendedName>
</protein>
<dbReference type="GO" id="GO:0008270">
    <property type="term" value="F:zinc ion binding"/>
    <property type="evidence" value="ECO:0007669"/>
    <property type="project" value="InterPro"/>
</dbReference>
<evidence type="ECO:0000259" key="3">
    <source>
        <dbReference type="PROSITE" id="PS50048"/>
    </source>
</evidence>
<dbReference type="GO" id="GO:0003677">
    <property type="term" value="F:DNA binding"/>
    <property type="evidence" value="ECO:0007669"/>
    <property type="project" value="InterPro"/>
</dbReference>
<dbReference type="GO" id="GO:0000981">
    <property type="term" value="F:DNA-binding transcription factor activity, RNA polymerase II-specific"/>
    <property type="evidence" value="ECO:0007669"/>
    <property type="project" value="InterPro"/>
</dbReference>
<dbReference type="Pfam" id="PF04082">
    <property type="entry name" value="Fungal_trans"/>
    <property type="match status" value="1"/>
</dbReference>
<dbReference type="InterPro" id="IPR036864">
    <property type="entry name" value="Zn2-C6_fun-type_DNA-bd_sf"/>
</dbReference>
<comment type="caution">
    <text evidence="4">The sequence shown here is derived from an EMBL/GenBank/DDBJ whole genome shotgun (WGS) entry which is preliminary data.</text>
</comment>
<evidence type="ECO:0000313" key="5">
    <source>
        <dbReference type="Proteomes" id="UP000717696"/>
    </source>
</evidence>
<dbReference type="GO" id="GO:0006351">
    <property type="term" value="P:DNA-templated transcription"/>
    <property type="evidence" value="ECO:0007669"/>
    <property type="project" value="InterPro"/>
</dbReference>
<organism evidence="4 5">
    <name type="scientific">Dactylonectria estremocensis</name>
    <dbReference type="NCBI Taxonomy" id="1079267"/>
    <lineage>
        <taxon>Eukaryota</taxon>
        <taxon>Fungi</taxon>
        <taxon>Dikarya</taxon>
        <taxon>Ascomycota</taxon>
        <taxon>Pezizomycotina</taxon>
        <taxon>Sordariomycetes</taxon>
        <taxon>Hypocreomycetidae</taxon>
        <taxon>Hypocreales</taxon>
        <taxon>Nectriaceae</taxon>
        <taxon>Dactylonectria</taxon>
    </lineage>
</organism>
<dbReference type="OrthoDB" id="2283488at2759"/>
<dbReference type="EMBL" id="JAGMUU010000002">
    <property type="protein sequence ID" value="KAH7159718.1"/>
    <property type="molecule type" value="Genomic_DNA"/>
</dbReference>
<dbReference type="SUPFAM" id="SSF57701">
    <property type="entry name" value="Zn2/Cys6 DNA-binding domain"/>
    <property type="match status" value="1"/>
</dbReference>
<gene>
    <name evidence="4" type="ORF">B0J13DRAFT_602351</name>
</gene>
<keyword evidence="2" id="KW-0539">Nucleus</keyword>